<gene>
    <name evidence="1" type="ORF">MLD38_001803</name>
</gene>
<proteinExistence type="predicted"/>
<accession>A0ACB9SEB0</accession>
<protein>
    <submittedName>
        <fullName evidence="1">Uncharacterized protein</fullName>
    </submittedName>
</protein>
<evidence type="ECO:0000313" key="1">
    <source>
        <dbReference type="EMBL" id="KAI4389592.1"/>
    </source>
</evidence>
<comment type="caution">
    <text evidence="1">The sequence shown here is derived from an EMBL/GenBank/DDBJ whole genome shotgun (WGS) entry which is preliminary data.</text>
</comment>
<dbReference type="EMBL" id="CM042880">
    <property type="protein sequence ID" value="KAI4389592.1"/>
    <property type="molecule type" value="Genomic_DNA"/>
</dbReference>
<name>A0ACB9SEB0_9MYRT</name>
<evidence type="ECO:0000313" key="2">
    <source>
        <dbReference type="Proteomes" id="UP001057402"/>
    </source>
</evidence>
<organism evidence="1 2">
    <name type="scientific">Melastoma candidum</name>
    <dbReference type="NCBI Taxonomy" id="119954"/>
    <lineage>
        <taxon>Eukaryota</taxon>
        <taxon>Viridiplantae</taxon>
        <taxon>Streptophyta</taxon>
        <taxon>Embryophyta</taxon>
        <taxon>Tracheophyta</taxon>
        <taxon>Spermatophyta</taxon>
        <taxon>Magnoliopsida</taxon>
        <taxon>eudicotyledons</taxon>
        <taxon>Gunneridae</taxon>
        <taxon>Pentapetalae</taxon>
        <taxon>rosids</taxon>
        <taxon>malvids</taxon>
        <taxon>Myrtales</taxon>
        <taxon>Melastomataceae</taxon>
        <taxon>Melastomatoideae</taxon>
        <taxon>Melastomateae</taxon>
        <taxon>Melastoma</taxon>
    </lineage>
</organism>
<reference evidence="2" key="1">
    <citation type="journal article" date="2023" name="Front. Plant Sci.">
        <title>Chromosomal-level genome assembly of Melastoma candidum provides insights into trichome evolution.</title>
        <authorList>
            <person name="Zhong Y."/>
            <person name="Wu W."/>
            <person name="Sun C."/>
            <person name="Zou P."/>
            <person name="Liu Y."/>
            <person name="Dai S."/>
            <person name="Zhou R."/>
        </authorList>
    </citation>
    <scope>NUCLEOTIDE SEQUENCE [LARGE SCALE GENOMIC DNA]</scope>
</reference>
<dbReference type="Proteomes" id="UP001057402">
    <property type="component" value="Chromosome 1"/>
</dbReference>
<keyword evidence="2" id="KW-1185">Reference proteome</keyword>
<sequence length="123" mass="13476">MEERSPAAETPAVAAKQIPFLALPLYQLEYPWLKLVIPCGQGQLPASYHPLKLIGYHPHKKVVAAESYPQSVGTLFSSVGSCSSFPKEIKGGIPKLVHPITSRKANTAAMSKKKERIPQELQK</sequence>